<evidence type="ECO:0000256" key="1">
    <source>
        <dbReference type="SAM" id="MobiDB-lite"/>
    </source>
</evidence>
<feature type="compositionally biased region" description="Low complexity" evidence="1">
    <location>
        <begin position="64"/>
        <end position="75"/>
    </location>
</feature>
<evidence type="ECO:0000313" key="3">
    <source>
        <dbReference type="Proteomes" id="UP000591131"/>
    </source>
</evidence>
<reference evidence="2 3" key="1">
    <citation type="submission" date="2020-04" db="EMBL/GenBank/DDBJ databases">
        <title>Perkinsus chesapeaki whole genome sequence.</title>
        <authorList>
            <person name="Bogema D.R."/>
        </authorList>
    </citation>
    <scope>NUCLEOTIDE SEQUENCE [LARGE SCALE GENOMIC DNA]</scope>
    <source>
        <strain evidence="2">ATCC PRA-425</strain>
    </source>
</reference>
<feature type="region of interest" description="Disordered" evidence="1">
    <location>
        <begin position="54"/>
        <end position="109"/>
    </location>
</feature>
<proteinExistence type="predicted"/>
<dbReference type="EMBL" id="JAAPAO010000046">
    <property type="protein sequence ID" value="KAF4675522.1"/>
    <property type="molecule type" value="Genomic_DNA"/>
</dbReference>
<dbReference type="AlphaFoldDB" id="A0A7J6MV77"/>
<protein>
    <submittedName>
        <fullName evidence="2">Uncharacterized protein</fullName>
    </submittedName>
</protein>
<sequence>MASRSRQDEPSKQKESGELIYHQPFRIDVPFNYAFLCITLGATSFGTSPRFGHRSMFSRTPRGKSTTFNNNSSKTNRIKSNTVIPDKGNGLPNCSLPRLGGDAPSSVARSATRPANSAIHAHIEAEVKTSPRDQVDEATSAISHDSNVADDLSTVVIYGKGFTSNNRTLAMWQAKNVCTGERQESTPSREIHVEIEKAEKQSIEELTPMKIRSIADIETSSSKTSMRKDLSPGALPKMSTKDFLRRVYATEATPATTCSTPFTKQLSFESSTPGTPSVSTKIRPLTTSSTVEVTAPMASLILQDIHFS</sequence>
<evidence type="ECO:0000313" key="2">
    <source>
        <dbReference type="EMBL" id="KAF4675522.1"/>
    </source>
</evidence>
<gene>
    <name evidence="2" type="ORF">FOL47_007660</name>
</gene>
<name>A0A7J6MV77_PERCH</name>
<accession>A0A7J6MV77</accession>
<organism evidence="2 3">
    <name type="scientific">Perkinsus chesapeaki</name>
    <name type="common">Clam parasite</name>
    <name type="synonym">Perkinsus andrewsi</name>
    <dbReference type="NCBI Taxonomy" id="330153"/>
    <lineage>
        <taxon>Eukaryota</taxon>
        <taxon>Sar</taxon>
        <taxon>Alveolata</taxon>
        <taxon>Perkinsozoa</taxon>
        <taxon>Perkinsea</taxon>
        <taxon>Perkinsida</taxon>
        <taxon>Perkinsidae</taxon>
        <taxon>Perkinsus</taxon>
    </lineage>
</organism>
<comment type="caution">
    <text evidence="2">The sequence shown here is derived from an EMBL/GenBank/DDBJ whole genome shotgun (WGS) entry which is preliminary data.</text>
</comment>
<dbReference type="OrthoDB" id="10656296at2759"/>
<dbReference type="Proteomes" id="UP000591131">
    <property type="component" value="Unassembled WGS sequence"/>
</dbReference>
<keyword evidence="3" id="KW-1185">Reference proteome</keyword>